<evidence type="ECO:0000256" key="2">
    <source>
        <dbReference type="ARBA" id="ARBA00022559"/>
    </source>
</evidence>
<evidence type="ECO:0000313" key="11">
    <source>
        <dbReference type="EMBL" id="KGF14836.1"/>
    </source>
</evidence>
<dbReference type="InterPro" id="IPR019546">
    <property type="entry name" value="TAT_signal_bac_arc"/>
</dbReference>
<keyword evidence="2 11" id="KW-0575">Peroxidase</keyword>
<dbReference type="InterPro" id="IPR006314">
    <property type="entry name" value="Dyp_peroxidase"/>
</dbReference>
<dbReference type="PANTHER" id="PTHR30521:SF4">
    <property type="entry name" value="DEFERROCHELATASE"/>
    <property type="match status" value="1"/>
</dbReference>
<keyword evidence="6" id="KW-0560">Oxidoreductase</keyword>
<proteinExistence type="inferred from homology"/>
<dbReference type="PANTHER" id="PTHR30521">
    <property type="entry name" value="DEFERROCHELATASE/PEROXIDASE"/>
    <property type="match status" value="1"/>
</dbReference>
<feature type="domain" description="Dyp-type peroxidase N-terminal" evidence="9">
    <location>
        <begin position="60"/>
        <end position="202"/>
    </location>
</feature>
<dbReference type="SUPFAM" id="SSF54909">
    <property type="entry name" value="Dimeric alpha+beta barrel"/>
    <property type="match status" value="1"/>
</dbReference>
<evidence type="ECO:0000313" key="12">
    <source>
        <dbReference type="Proteomes" id="UP000029548"/>
    </source>
</evidence>
<sequence>MSSNLSRRRFLTGLGAGAGAGALGIAAAGDAGAIGLERASEEEELPPLQTQTVEFDGEHQAGIATPSQANLWLIAFDVKDDVDRSRLRGLMRVWTQDARRMSKGHAPRTDLEPEMYDAPANLTFTLGLGDGFFTAVDREDEMPEWLGPLPEYKTDQLRDEWNGGDLCLQICCDDPLMLSHAARFMIKNGAPYLDVRWVQMGFLNARGAKDPDATPRNRFGQLDGTVNPRGEDDFDRVVWIDSGPDWLRGGSAMVVRRIEMDIDGWDILDRPSREEVAGRTLDTGAPLGKENEFDPVDLDATDEYGLPVIDRNSHVARSMPPKEFPNQRILRRVYNYDLPPEPTGRFTSNTGLVFICFQKNPMDQFHPIQERLAEADRLNEWIFHIGSAVFVIPRGTTGDEYWAQDLLED</sequence>
<dbReference type="InterPro" id="IPR048328">
    <property type="entry name" value="Dyp_perox_C"/>
</dbReference>
<accession>A0A095XYG7</accession>
<dbReference type="EMBL" id="JRNE01000088">
    <property type="protein sequence ID" value="KGF14836.1"/>
    <property type="molecule type" value="Genomic_DNA"/>
</dbReference>
<protein>
    <submittedName>
        <fullName evidence="11">Peroxidase</fullName>
    </submittedName>
</protein>
<keyword evidence="5" id="KW-0732">Signal</keyword>
<dbReference type="GO" id="GO:0004601">
    <property type="term" value="F:peroxidase activity"/>
    <property type="evidence" value="ECO:0007669"/>
    <property type="project" value="UniProtKB-KW"/>
</dbReference>
<dbReference type="NCBIfam" id="TIGR01413">
    <property type="entry name" value="Dyp_perox_fam"/>
    <property type="match status" value="1"/>
</dbReference>
<dbReference type="Pfam" id="PF04261">
    <property type="entry name" value="Dyp_perox_N"/>
    <property type="match status" value="1"/>
</dbReference>
<comment type="caution">
    <text evidence="11">The sequence shown here is derived from an EMBL/GenBank/DDBJ whole genome shotgun (WGS) entry which is preliminary data.</text>
</comment>
<evidence type="ECO:0000259" key="9">
    <source>
        <dbReference type="Pfam" id="PF04261"/>
    </source>
</evidence>
<gene>
    <name evidence="11" type="ORF">HMPREF1650_12795</name>
</gene>
<dbReference type="GO" id="GO:0005829">
    <property type="term" value="C:cytosol"/>
    <property type="evidence" value="ECO:0007669"/>
    <property type="project" value="TreeGrafter"/>
</dbReference>
<comment type="cofactor">
    <cofactor evidence="1">
        <name>heme b</name>
        <dbReference type="ChEBI" id="CHEBI:60344"/>
    </cofactor>
</comment>
<name>A0A095XYG7_9CORY</name>
<feature type="domain" description="Dyp-type peroxidase C-terminal" evidence="10">
    <location>
        <begin position="214"/>
        <end position="395"/>
    </location>
</feature>
<dbReference type="GO" id="GO:0020037">
    <property type="term" value="F:heme binding"/>
    <property type="evidence" value="ECO:0007669"/>
    <property type="project" value="InterPro"/>
</dbReference>
<dbReference type="eggNOG" id="COG2837">
    <property type="taxonomic scope" value="Bacteria"/>
</dbReference>
<dbReference type="InterPro" id="IPR011008">
    <property type="entry name" value="Dimeric_a/b-barrel"/>
</dbReference>
<dbReference type="InterPro" id="IPR048327">
    <property type="entry name" value="Dyp_perox_N"/>
</dbReference>
<evidence type="ECO:0000256" key="8">
    <source>
        <dbReference type="ARBA" id="ARBA00025737"/>
    </source>
</evidence>
<dbReference type="GO" id="GO:0046872">
    <property type="term" value="F:metal ion binding"/>
    <property type="evidence" value="ECO:0007669"/>
    <property type="project" value="UniProtKB-KW"/>
</dbReference>
<evidence type="ECO:0000256" key="6">
    <source>
        <dbReference type="ARBA" id="ARBA00023002"/>
    </source>
</evidence>
<evidence type="ECO:0000256" key="3">
    <source>
        <dbReference type="ARBA" id="ARBA00022617"/>
    </source>
</evidence>
<dbReference type="InterPro" id="IPR006311">
    <property type="entry name" value="TAT_signal"/>
</dbReference>
<evidence type="ECO:0000256" key="1">
    <source>
        <dbReference type="ARBA" id="ARBA00001970"/>
    </source>
</evidence>
<keyword evidence="3" id="KW-0349">Heme</keyword>
<keyword evidence="7" id="KW-0408">Iron</keyword>
<keyword evidence="4" id="KW-0479">Metal-binding</keyword>
<reference evidence="11 12" key="1">
    <citation type="submission" date="2014-07" db="EMBL/GenBank/DDBJ databases">
        <authorList>
            <person name="McCorrison J."/>
            <person name="Sanka R."/>
            <person name="Torralba M."/>
            <person name="Gillis M."/>
            <person name="Haft D.H."/>
            <person name="Methe B."/>
            <person name="Sutton G."/>
            <person name="Nelson K.E."/>
        </authorList>
    </citation>
    <scope>NUCLEOTIDE SEQUENCE [LARGE SCALE GENOMIC DNA]</scope>
    <source>
        <strain evidence="11 12">DNF00450</strain>
    </source>
</reference>
<comment type="similarity">
    <text evidence="8">Belongs to the DyP-type peroxidase family.</text>
</comment>
<organism evidence="11 12">
    <name type="scientific">Corynebacterium freneyi DNF00450</name>
    <dbReference type="NCBI Taxonomy" id="1287475"/>
    <lineage>
        <taxon>Bacteria</taxon>
        <taxon>Bacillati</taxon>
        <taxon>Actinomycetota</taxon>
        <taxon>Actinomycetes</taxon>
        <taxon>Mycobacteriales</taxon>
        <taxon>Corynebacteriaceae</taxon>
        <taxon>Corynebacterium</taxon>
    </lineage>
</organism>
<evidence type="ECO:0000256" key="4">
    <source>
        <dbReference type="ARBA" id="ARBA00022723"/>
    </source>
</evidence>
<evidence type="ECO:0000256" key="7">
    <source>
        <dbReference type="ARBA" id="ARBA00023004"/>
    </source>
</evidence>
<dbReference type="AlphaFoldDB" id="A0A095XYG7"/>
<dbReference type="NCBIfam" id="TIGR01409">
    <property type="entry name" value="TAT_signal_seq"/>
    <property type="match status" value="1"/>
</dbReference>
<dbReference type="PROSITE" id="PS51404">
    <property type="entry name" value="DYP_PEROXIDASE"/>
    <property type="match status" value="1"/>
</dbReference>
<dbReference type="PROSITE" id="PS51318">
    <property type="entry name" value="TAT"/>
    <property type="match status" value="1"/>
</dbReference>
<dbReference type="RefSeq" id="WP_035123922.1">
    <property type="nucleotide sequence ID" value="NZ_JRNE01000088.1"/>
</dbReference>
<evidence type="ECO:0000256" key="5">
    <source>
        <dbReference type="ARBA" id="ARBA00022729"/>
    </source>
</evidence>
<dbReference type="Proteomes" id="UP000029548">
    <property type="component" value="Unassembled WGS sequence"/>
</dbReference>
<evidence type="ECO:0000259" key="10">
    <source>
        <dbReference type="Pfam" id="PF20628"/>
    </source>
</evidence>
<dbReference type="Pfam" id="PF20628">
    <property type="entry name" value="Dyp_perox_C"/>
    <property type="match status" value="1"/>
</dbReference>